<feature type="region of interest" description="Disordered" evidence="1">
    <location>
        <begin position="1"/>
        <end position="21"/>
    </location>
</feature>
<accession>A0AAV4PWC7</accession>
<evidence type="ECO:0000313" key="2">
    <source>
        <dbReference type="EMBL" id="GIY01723.1"/>
    </source>
</evidence>
<organism evidence="2 3">
    <name type="scientific">Caerostris darwini</name>
    <dbReference type="NCBI Taxonomy" id="1538125"/>
    <lineage>
        <taxon>Eukaryota</taxon>
        <taxon>Metazoa</taxon>
        <taxon>Ecdysozoa</taxon>
        <taxon>Arthropoda</taxon>
        <taxon>Chelicerata</taxon>
        <taxon>Arachnida</taxon>
        <taxon>Araneae</taxon>
        <taxon>Araneomorphae</taxon>
        <taxon>Entelegynae</taxon>
        <taxon>Araneoidea</taxon>
        <taxon>Araneidae</taxon>
        <taxon>Caerostris</taxon>
    </lineage>
</organism>
<proteinExistence type="predicted"/>
<feature type="compositionally biased region" description="Low complexity" evidence="1">
    <location>
        <begin position="11"/>
        <end position="20"/>
    </location>
</feature>
<sequence length="88" mass="9779">KKHTAKKSKISSPEPELPLSNSFTPIDEAVDMPADDELPIVQRRMPPVMISTEEQDVKLITNLIGSEFGSRLILKLSAKYIKCTALDI</sequence>
<dbReference type="Proteomes" id="UP001054837">
    <property type="component" value="Unassembled WGS sequence"/>
</dbReference>
<reference evidence="2 3" key="1">
    <citation type="submission" date="2021-06" db="EMBL/GenBank/DDBJ databases">
        <title>Caerostris darwini draft genome.</title>
        <authorList>
            <person name="Kono N."/>
            <person name="Arakawa K."/>
        </authorList>
    </citation>
    <scope>NUCLEOTIDE SEQUENCE [LARGE SCALE GENOMIC DNA]</scope>
</reference>
<protein>
    <submittedName>
        <fullName evidence="2">Uncharacterized protein</fullName>
    </submittedName>
</protein>
<feature type="non-terminal residue" evidence="2">
    <location>
        <position position="1"/>
    </location>
</feature>
<dbReference type="EMBL" id="BPLQ01003605">
    <property type="protein sequence ID" value="GIY01723.1"/>
    <property type="molecule type" value="Genomic_DNA"/>
</dbReference>
<name>A0AAV4PWC7_9ARAC</name>
<evidence type="ECO:0000313" key="3">
    <source>
        <dbReference type="Proteomes" id="UP001054837"/>
    </source>
</evidence>
<dbReference type="AlphaFoldDB" id="A0AAV4PWC7"/>
<evidence type="ECO:0000256" key="1">
    <source>
        <dbReference type="SAM" id="MobiDB-lite"/>
    </source>
</evidence>
<comment type="caution">
    <text evidence="2">The sequence shown here is derived from an EMBL/GenBank/DDBJ whole genome shotgun (WGS) entry which is preliminary data.</text>
</comment>
<keyword evidence="3" id="KW-1185">Reference proteome</keyword>
<gene>
    <name evidence="2" type="ORF">CDAR_254661</name>
</gene>